<dbReference type="Proteomes" id="UP000721442">
    <property type="component" value="Unassembled WGS sequence"/>
</dbReference>
<evidence type="ECO:0008006" key="3">
    <source>
        <dbReference type="Google" id="ProtNLM"/>
    </source>
</evidence>
<sequence length="143" mass="15864">MKKLLLILGVVMLGACTFQVNHRGYVFPSDLDTVVADIKTTGQLLDDIGSPQVKTIYGDEVWIYYGADENYRGPLPLKYDNQTVLLAWVDGTRVTDIRVLHDDDLPDVIISEDETQIPAAIELNAIQELFNNIGRFSPAGLGQ</sequence>
<evidence type="ECO:0000313" key="1">
    <source>
        <dbReference type="EMBL" id="MBO8407561.1"/>
    </source>
</evidence>
<accession>A0A940DH40</accession>
<reference evidence="1" key="1">
    <citation type="submission" date="2020-10" db="EMBL/GenBank/DDBJ databases">
        <authorList>
            <person name="Gilroy R."/>
        </authorList>
    </citation>
    <scope>NUCLEOTIDE SEQUENCE</scope>
    <source>
        <strain evidence="1">B1-16210</strain>
    </source>
</reference>
<dbReference type="PROSITE" id="PS51257">
    <property type="entry name" value="PROKAR_LIPOPROTEIN"/>
    <property type="match status" value="1"/>
</dbReference>
<organism evidence="1 2">
    <name type="scientific">Candidatus Enterousia excrementavium</name>
    <dbReference type="NCBI Taxonomy" id="2840789"/>
    <lineage>
        <taxon>Bacteria</taxon>
        <taxon>Pseudomonadati</taxon>
        <taxon>Pseudomonadota</taxon>
        <taxon>Alphaproteobacteria</taxon>
        <taxon>Candidatus Enterousia</taxon>
    </lineage>
</organism>
<dbReference type="EMBL" id="JADINE010000046">
    <property type="protein sequence ID" value="MBO8407561.1"/>
    <property type="molecule type" value="Genomic_DNA"/>
</dbReference>
<reference evidence="1" key="2">
    <citation type="journal article" date="2021" name="PeerJ">
        <title>Extensive microbial diversity within the chicken gut microbiome revealed by metagenomics and culture.</title>
        <authorList>
            <person name="Gilroy R."/>
            <person name="Ravi A."/>
            <person name="Getino M."/>
            <person name="Pursley I."/>
            <person name="Horton D.L."/>
            <person name="Alikhan N.F."/>
            <person name="Baker D."/>
            <person name="Gharbi K."/>
            <person name="Hall N."/>
            <person name="Watson M."/>
            <person name="Adriaenssens E.M."/>
            <person name="Foster-Nyarko E."/>
            <person name="Jarju S."/>
            <person name="Secka A."/>
            <person name="Antonio M."/>
            <person name="Oren A."/>
            <person name="Chaudhuri R.R."/>
            <person name="La Ragione R."/>
            <person name="Hildebrand F."/>
            <person name="Pallen M.J."/>
        </authorList>
    </citation>
    <scope>NUCLEOTIDE SEQUENCE</scope>
    <source>
        <strain evidence="1">B1-16210</strain>
    </source>
</reference>
<gene>
    <name evidence="1" type="ORF">IAC77_03840</name>
</gene>
<evidence type="ECO:0000313" key="2">
    <source>
        <dbReference type="Proteomes" id="UP000721442"/>
    </source>
</evidence>
<dbReference type="AlphaFoldDB" id="A0A940DH40"/>
<protein>
    <recommendedName>
        <fullName evidence="3">Lipoprotein SmpA/OmlA domain-containing protein</fullName>
    </recommendedName>
</protein>
<proteinExistence type="predicted"/>
<name>A0A940DH40_9PROT</name>
<comment type="caution">
    <text evidence="1">The sequence shown here is derived from an EMBL/GenBank/DDBJ whole genome shotgun (WGS) entry which is preliminary data.</text>
</comment>